<feature type="region of interest" description="Disordered" evidence="1">
    <location>
        <begin position="155"/>
        <end position="175"/>
    </location>
</feature>
<evidence type="ECO:0000259" key="3">
    <source>
        <dbReference type="Pfam" id="PF11181"/>
    </source>
</evidence>
<evidence type="ECO:0000313" key="4">
    <source>
        <dbReference type="EMBL" id="BAM02926.1"/>
    </source>
</evidence>
<evidence type="ECO:0000313" key="5">
    <source>
        <dbReference type="Proteomes" id="UP000007881"/>
    </source>
</evidence>
<dbReference type="AlphaFoldDB" id="I0ICD8"/>
<accession>I0ICD8</accession>
<reference evidence="4 5" key="1">
    <citation type="submission" date="2012-02" db="EMBL/GenBank/DDBJ databases">
        <title>Complete genome sequence of Phycisphaera mikurensis NBRC 102666.</title>
        <authorList>
            <person name="Ankai A."/>
            <person name="Hosoyama A."/>
            <person name="Terui Y."/>
            <person name="Sekine M."/>
            <person name="Fukai R."/>
            <person name="Kato Y."/>
            <person name="Nakamura S."/>
            <person name="Yamada-Narita S."/>
            <person name="Kawakoshi A."/>
            <person name="Fukunaga Y."/>
            <person name="Yamazaki S."/>
            <person name="Fujita N."/>
        </authorList>
    </citation>
    <scope>NUCLEOTIDE SEQUENCE [LARGE SCALE GENOMIC DNA]</scope>
    <source>
        <strain evidence="5">NBRC 102666 / KCTC 22515 / FYK2301M01</strain>
    </source>
</reference>
<dbReference type="RefSeq" id="WP_014436146.1">
    <property type="nucleotide sequence ID" value="NC_017080.1"/>
</dbReference>
<proteinExistence type="predicted"/>
<gene>
    <name evidence="4" type="ordered locus">PSMK_07670</name>
</gene>
<protein>
    <recommendedName>
        <fullName evidence="3">General stress protein 17M-like domain-containing protein</fullName>
    </recommendedName>
</protein>
<feature type="transmembrane region" description="Helical" evidence="2">
    <location>
        <begin position="93"/>
        <end position="115"/>
    </location>
</feature>
<dbReference type="Pfam" id="PF11181">
    <property type="entry name" value="YflT"/>
    <property type="match status" value="1"/>
</dbReference>
<keyword evidence="2" id="KW-1133">Transmembrane helix</keyword>
<evidence type="ECO:0000256" key="1">
    <source>
        <dbReference type="SAM" id="MobiDB-lite"/>
    </source>
</evidence>
<dbReference type="STRING" id="1142394.PSMK_07670"/>
<keyword evidence="2" id="KW-0472">Membrane</keyword>
<name>I0ICD8_PHYMF</name>
<feature type="domain" description="General stress protein 17M-like" evidence="3">
    <location>
        <begin position="16"/>
        <end position="90"/>
    </location>
</feature>
<dbReference type="KEGG" id="phm:PSMK_07670"/>
<sequence length="175" mass="17951">MPAGVHQTAPDTDRPVLGTFKTYAEAQALVDRLSDAGFPVEHCAIVGEGLQFVEKVTGRLNPGKAALQGAGSGAVLGLFIGLLLGAFTLEPGGWVNFLLMCVLYGAILGAIFRLLTYLLTGGKRDFSSVGSLAAQRFKVLCDAEFTGEARRAAGLDGSAADGPDAGEDAPAVPAA</sequence>
<dbReference type="HOGENOM" id="CLU_070264_3_0_0"/>
<dbReference type="EMBL" id="AP012338">
    <property type="protein sequence ID" value="BAM02926.1"/>
    <property type="molecule type" value="Genomic_DNA"/>
</dbReference>
<evidence type="ECO:0000256" key="2">
    <source>
        <dbReference type="SAM" id="Phobius"/>
    </source>
</evidence>
<keyword evidence="5" id="KW-1185">Reference proteome</keyword>
<organism evidence="4 5">
    <name type="scientific">Phycisphaera mikurensis (strain NBRC 102666 / KCTC 22515 / FYK2301M01)</name>
    <dbReference type="NCBI Taxonomy" id="1142394"/>
    <lineage>
        <taxon>Bacteria</taxon>
        <taxon>Pseudomonadati</taxon>
        <taxon>Planctomycetota</taxon>
        <taxon>Phycisphaerae</taxon>
        <taxon>Phycisphaerales</taxon>
        <taxon>Phycisphaeraceae</taxon>
        <taxon>Phycisphaera</taxon>
    </lineage>
</organism>
<dbReference type="eggNOG" id="ENOG5032RS7">
    <property type="taxonomic scope" value="Bacteria"/>
</dbReference>
<keyword evidence="2" id="KW-0812">Transmembrane</keyword>
<feature type="transmembrane region" description="Helical" evidence="2">
    <location>
        <begin position="65"/>
        <end position="87"/>
    </location>
</feature>
<dbReference type="InterPro" id="IPR025889">
    <property type="entry name" value="GSP17M-like_dom"/>
</dbReference>
<dbReference type="Proteomes" id="UP000007881">
    <property type="component" value="Chromosome"/>
</dbReference>